<protein>
    <submittedName>
        <fullName evidence="1">Uncharacterized protein</fullName>
    </submittedName>
</protein>
<sequence>MHVGFFKSNKDLGFINPKGKTSIHSSNINIEDISWAIYLHTLIEPITHFPDLSLPCFTNSSTRSLQFLEHLYVIGEATKVSSEILTLQVPSNPWLIHWPMAHLAHQDHLDMWQTMGQMATAMGKLGTLEGFLHPEPCLKNKALPLGG</sequence>
<dbReference type="Proteomes" id="UP000737018">
    <property type="component" value="Unassembled WGS sequence"/>
</dbReference>
<evidence type="ECO:0000313" key="2">
    <source>
        <dbReference type="Proteomes" id="UP000737018"/>
    </source>
</evidence>
<reference evidence="1" key="1">
    <citation type="submission" date="2020-03" db="EMBL/GenBank/DDBJ databases">
        <title>Castanea mollissima Vanexum genome sequencing.</title>
        <authorList>
            <person name="Staton M."/>
        </authorList>
    </citation>
    <scope>NUCLEOTIDE SEQUENCE</scope>
    <source>
        <tissue evidence="1">Leaf</tissue>
    </source>
</reference>
<evidence type="ECO:0000313" key="1">
    <source>
        <dbReference type="EMBL" id="KAF3950043.1"/>
    </source>
</evidence>
<proteinExistence type="predicted"/>
<organism evidence="1 2">
    <name type="scientific">Castanea mollissima</name>
    <name type="common">Chinese chestnut</name>
    <dbReference type="NCBI Taxonomy" id="60419"/>
    <lineage>
        <taxon>Eukaryota</taxon>
        <taxon>Viridiplantae</taxon>
        <taxon>Streptophyta</taxon>
        <taxon>Embryophyta</taxon>
        <taxon>Tracheophyta</taxon>
        <taxon>Spermatophyta</taxon>
        <taxon>Magnoliopsida</taxon>
        <taxon>eudicotyledons</taxon>
        <taxon>Gunneridae</taxon>
        <taxon>Pentapetalae</taxon>
        <taxon>rosids</taxon>
        <taxon>fabids</taxon>
        <taxon>Fagales</taxon>
        <taxon>Fagaceae</taxon>
        <taxon>Castanea</taxon>
    </lineage>
</organism>
<dbReference type="AlphaFoldDB" id="A0A8J4QG30"/>
<accession>A0A8J4QG30</accession>
<dbReference type="EMBL" id="JRKL02005702">
    <property type="protein sequence ID" value="KAF3950043.1"/>
    <property type="molecule type" value="Genomic_DNA"/>
</dbReference>
<name>A0A8J4QG30_9ROSI</name>
<comment type="caution">
    <text evidence="1">The sequence shown here is derived from an EMBL/GenBank/DDBJ whole genome shotgun (WGS) entry which is preliminary data.</text>
</comment>
<keyword evidence="2" id="KW-1185">Reference proteome</keyword>
<gene>
    <name evidence="1" type="ORF">CMV_024158</name>
</gene>